<accession>A0ABV0TQE9</accession>
<reference evidence="1 2" key="1">
    <citation type="submission" date="2021-06" db="EMBL/GenBank/DDBJ databases">
        <authorList>
            <person name="Palmer J.M."/>
        </authorList>
    </citation>
    <scope>NUCLEOTIDE SEQUENCE [LARGE SCALE GENOMIC DNA]</scope>
    <source>
        <strain evidence="2">if_2019</strain>
        <tissue evidence="1">Muscle</tissue>
    </source>
</reference>
<dbReference type="Proteomes" id="UP001482620">
    <property type="component" value="Unassembled WGS sequence"/>
</dbReference>
<sequence>MLSLNSTFHPVGAHTVIYLFGNVQLNPADLFNHPGATRQDPVKALTREAWKVTNVLLHHVMSPHLHSVLPENAEEVGNYF</sequence>
<evidence type="ECO:0000313" key="1">
    <source>
        <dbReference type="EMBL" id="MEQ2234545.1"/>
    </source>
</evidence>
<keyword evidence="2" id="KW-1185">Reference proteome</keyword>
<dbReference type="EMBL" id="JAHRIQ010040151">
    <property type="protein sequence ID" value="MEQ2234545.1"/>
    <property type="molecule type" value="Genomic_DNA"/>
</dbReference>
<organism evidence="1 2">
    <name type="scientific">Ilyodon furcidens</name>
    <name type="common">goldbreast splitfin</name>
    <dbReference type="NCBI Taxonomy" id="33524"/>
    <lineage>
        <taxon>Eukaryota</taxon>
        <taxon>Metazoa</taxon>
        <taxon>Chordata</taxon>
        <taxon>Craniata</taxon>
        <taxon>Vertebrata</taxon>
        <taxon>Euteleostomi</taxon>
        <taxon>Actinopterygii</taxon>
        <taxon>Neopterygii</taxon>
        <taxon>Teleostei</taxon>
        <taxon>Neoteleostei</taxon>
        <taxon>Acanthomorphata</taxon>
        <taxon>Ovalentaria</taxon>
        <taxon>Atherinomorphae</taxon>
        <taxon>Cyprinodontiformes</taxon>
        <taxon>Goodeidae</taxon>
        <taxon>Ilyodon</taxon>
    </lineage>
</organism>
<name>A0ABV0TQE9_9TELE</name>
<protein>
    <submittedName>
        <fullName evidence="1">Uncharacterized protein</fullName>
    </submittedName>
</protein>
<proteinExistence type="predicted"/>
<gene>
    <name evidence="1" type="ORF">ILYODFUR_032736</name>
</gene>
<evidence type="ECO:0000313" key="2">
    <source>
        <dbReference type="Proteomes" id="UP001482620"/>
    </source>
</evidence>
<comment type="caution">
    <text evidence="1">The sequence shown here is derived from an EMBL/GenBank/DDBJ whole genome shotgun (WGS) entry which is preliminary data.</text>
</comment>